<dbReference type="SUPFAM" id="SSF49899">
    <property type="entry name" value="Concanavalin A-like lectins/glucanases"/>
    <property type="match status" value="1"/>
</dbReference>
<keyword evidence="3" id="KW-1185">Reference proteome</keyword>
<dbReference type="AlphaFoldDB" id="A0A2P8HRP6"/>
<accession>A0A2P8HRP6</accession>
<dbReference type="GO" id="GO:0004553">
    <property type="term" value="F:hydrolase activity, hydrolyzing O-glycosyl compounds"/>
    <property type="evidence" value="ECO:0007669"/>
    <property type="project" value="UniProtKB-ARBA"/>
</dbReference>
<keyword evidence="2" id="KW-0456">Lyase</keyword>
<dbReference type="Pfam" id="PF08787">
    <property type="entry name" value="Alginate_lyase2"/>
    <property type="match status" value="1"/>
</dbReference>
<dbReference type="EMBL" id="PYAW01000001">
    <property type="protein sequence ID" value="PSL48885.1"/>
    <property type="molecule type" value="Genomic_DNA"/>
</dbReference>
<dbReference type="Proteomes" id="UP000240971">
    <property type="component" value="Unassembled WGS sequence"/>
</dbReference>
<dbReference type="Gene3D" id="2.60.120.200">
    <property type="match status" value="1"/>
</dbReference>
<dbReference type="InterPro" id="IPR014895">
    <property type="entry name" value="Alginate_lyase_2"/>
</dbReference>
<feature type="domain" description="Alginate lyase 2" evidence="1">
    <location>
        <begin position="25"/>
        <end position="252"/>
    </location>
</feature>
<name>A0A2P8HRP6_CHINA</name>
<gene>
    <name evidence="2" type="ORF">CLV51_101214</name>
</gene>
<proteinExistence type="predicted"/>
<evidence type="ECO:0000313" key="3">
    <source>
        <dbReference type="Proteomes" id="UP000240971"/>
    </source>
</evidence>
<dbReference type="GO" id="GO:0005975">
    <property type="term" value="P:carbohydrate metabolic process"/>
    <property type="evidence" value="ECO:0007669"/>
    <property type="project" value="UniProtKB-ARBA"/>
</dbReference>
<dbReference type="GO" id="GO:0016829">
    <property type="term" value="F:lyase activity"/>
    <property type="evidence" value="ECO:0007669"/>
    <property type="project" value="UniProtKB-KW"/>
</dbReference>
<protein>
    <submittedName>
        <fullName evidence="2">Alginate lyase</fullName>
    </submittedName>
</protein>
<reference evidence="2 3" key="1">
    <citation type="submission" date="2018-03" db="EMBL/GenBank/DDBJ databases">
        <title>Genomic Encyclopedia of Archaeal and Bacterial Type Strains, Phase II (KMG-II): from individual species to whole genera.</title>
        <authorList>
            <person name="Goeker M."/>
        </authorList>
    </citation>
    <scope>NUCLEOTIDE SEQUENCE [LARGE SCALE GENOMIC DNA]</scope>
    <source>
        <strain evidence="2 3">DSM 24859</strain>
    </source>
</reference>
<sequence>MLTSCKKHSVASPPSAAQGLPGTVLDLHPWYLILPVNSNNQEGIGKKAIQISNTALLAGYTSKYFHSAEGGGVTFWCPINGATTTPGAGFGSDHPRTELTESYNWNLGKTATLEGIVAINKYPATTKTIIIAQLHGGGNYKAVAFVMLVARAGTITAYVKNTPRGDVGMQHIVLLQNVAMNAKISYSIHADAQRINFTVTAPGAGSEQWSAPIPSAWAKQTVHFSAGDYVQAVGNSSTDGGMVTYYKLKISHL</sequence>
<evidence type="ECO:0000259" key="1">
    <source>
        <dbReference type="Pfam" id="PF08787"/>
    </source>
</evidence>
<dbReference type="InterPro" id="IPR013320">
    <property type="entry name" value="ConA-like_dom_sf"/>
</dbReference>
<comment type="caution">
    <text evidence="2">The sequence shown here is derived from an EMBL/GenBank/DDBJ whole genome shotgun (WGS) entry which is preliminary data.</text>
</comment>
<evidence type="ECO:0000313" key="2">
    <source>
        <dbReference type="EMBL" id="PSL48885.1"/>
    </source>
</evidence>
<organism evidence="2 3">
    <name type="scientific">Chitinophaga niastensis</name>
    <dbReference type="NCBI Taxonomy" id="536980"/>
    <lineage>
        <taxon>Bacteria</taxon>
        <taxon>Pseudomonadati</taxon>
        <taxon>Bacteroidota</taxon>
        <taxon>Chitinophagia</taxon>
        <taxon>Chitinophagales</taxon>
        <taxon>Chitinophagaceae</taxon>
        <taxon>Chitinophaga</taxon>
    </lineage>
</organism>